<proteinExistence type="predicted"/>
<evidence type="ECO:0000313" key="1">
    <source>
        <dbReference type="EMBL" id="KAK3889610.1"/>
    </source>
</evidence>
<reference evidence="1" key="1">
    <citation type="submission" date="2023-10" db="EMBL/GenBank/DDBJ databases">
        <title>Genome assemblies of two species of porcelain crab, Petrolisthes cinctipes and Petrolisthes manimaculis (Anomura: Porcellanidae).</title>
        <authorList>
            <person name="Angst P."/>
        </authorList>
    </citation>
    <scope>NUCLEOTIDE SEQUENCE</scope>
    <source>
        <strain evidence="1">PB745_01</strain>
        <tissue evidence="1">Gill</tissue>
    </source>
</reference>
<dbReference type="AlphaFoldDB" id="A0AAE1GD07"/>
<protein>
    <submittedName>
        <fullName evidence="1">Uncharacterized protein</fullName>
    </submittedName>
</protein>
<dbReference type="EMBL" id="JAWQEG010000473">
    <property type="protein sequence ID" value="KAK3889610.1"/>
    <property type="molecule type" value="Genomic_DNA"/>
</dbReference>
<comment type="caution">
    <text evidence="1">The sequence shown here is derived from an EMBL/GenBank/DDBJ whole genome shotgun (WGS) entry which is preliminary data.</text>
</comment>
<sequence>MLHFQQQEEIKKITQTDQCNIKNKQLGALIPPLHLCHPILSPHINSLYSHPPTISLCPLTPCTSLLLRQPSIHPSPHISLTHPLIHISPSPHQTLSSFPPHPVIHISPSTIHYHSFFTNPASIPHYPSPSPTTTSLLFHSPTSRLHPSTLSPSPTYHLS</sequence>
<gene>
    <name evidence="1" type="ORF">Pcinc_006400</name>
</gene>
<accession>A0AAE1GD07</accession>
<organism evidence="1 2">
    <name type="scientific">Petrolisthes cinctipes</name>
    <name type="common">Flat porcelain crab</name>
    <dbReference type="NCBI Taxonomy" id="88211"/>
    <lineage>
        <taxon>Eukaryota</taxon>
        <taxon>Metazoa</taxon>
        <taxon>Ecdysozoa</taxon>
        <taxon>Arthropoda</taxon>
        <taxon>Crustacea</taxon>
        <taxon>Multicrustacea</taxon>
        <taxon>Malacostraca</taxon>
        <taxon>Eumalacostraca</taxon>
        <taxon>Eucarida</taxon>
        <taxon>Decapoda</taxon>
        <taxon>Pleocyemata</taxon>
        <taxon>Anomura</taxon>
        <taxon>Galatheoidea</taxon>
        <taxon>Porcellanidae</taxon>
        <taxon>Petrolisthes</taxon>
    </lineage>
</organism>
<dbReference type="Proteomes" id="UP001286313">
    <property type="component" value="Unassembled WGS sequence"/>
</dbReference>
<keyword evidence="2" id="KW-1185">Reference proteome</keyword>
<name>A0AAE1GD07_PETCI</name>
<evidence type="ECO:0000313" key="2">
    <source>
        <dbReference type="Proteomes" id="UP001286313"/>
    </source>
</evidence>